<evidence type="ECO:0000313" key="2">
    <source>
        <dbReference type="EMBL" id="KXZ45361.1"/>
    </source>
</evidence>
<evidence type="ECO:0000256" key="1">
    <source>
        <dbReference type="SAM" id="MobiDB-lite"/>
    </source>
</evidence>
<keyword evidence="3" id="KW-1185">Reference proteome</keyword>
<gene>
    <name evidence="2" type="ORF">GPECTOR_55g267</name>
</gene>
<feature type="compositionally biased region" description="Low complexity" evidence="1">
    <location>
        <begin position="1123"/>
        <end position="1133"/>
    </location>
</feature>
<feature type="region of interest" description="Disordered" evidence="1">
    <location>
        <begin position="1475"/>
        <end position="1494"/>
    </location>
</feature>
<feature type="region of interest" description="Disordered" evidence="1">
    <location>
        <begin position="1416"/>
        <end position="1463"/>
    </location>
</feature>
<feature type="compositionally biased region" description="Gly residues" evidence="1">
    <location>
        <begin position="1420"/>
        <end position="1431"/>
    </location>
</feature>
<evidence type="ECO:0000313" key="3">
    <source>
        <dbReference type="Proteomes" id="UP000075714"/>
    </source>
</evidence>
<dbReference type="OrthoDB" id="549875at2759"/>
<protein>
    <recommendedName>
        <fullName evidence="4">Rhodanese domain-containing protein</fullName>
    </recommendedName>
</protein>
<evidence type="ECO:0008006" key="4">
    <source>
        <dbReference type="Google" id="ProtNLM"/>
    </source>
</evidence>
<proteinExistence type="predicted"/>
<feature type="compositionally biased region" description="Low complexity" evidence="1">
    <location>
        <begin position="1193"/>
        <end position="1225"/>
    </location>
</feature>
<feature type="region of interest" description="Disordered" evidence="1">
    <location>
        <begin position="1122"/>
        <end position="1161"/>
    </location>
</feature>
<feature type="region of interest" description="Disordered" evidence="1">
    <location>
        <begin position="1647"/>
        <end position="1722"/>
    </location>
</feature>
<accession>A0A150G6A5</accession>
<dbReference type="Proteomes" id="UP000075714">
    <property type="component" value="Unassembled WGS sequence"/>
</dbReference>
<dbReference type="EMBL" id="LSYV01000056">
    <property type="protein sequence ID" value="KXZ45361.1"/>
    <property type="molecule type" value="Genomic_DNA"/>
</dbReference>
<comment type="caution">
    <text evidence="2">The sequence shown here is derived from an EMBL/GenBank/DDBJ whole genome shotgun (WGS) entry which is preliminary data.</text>
</comment>
<feature type="compositionally biased region" description="Gly residues" evidence="1">
    <location>
        <begin position="1438"/>
        <end position="1447"/>
    </location>
</feature>
<feature type="compositionally biased region" description="Basic and acidic residues" evidence="1">
    <location>
        <begin position="1705"/>
        <end position="1722"/>
    </location>
</feature>
<dbReference type="Gene3D" id="3.40.250.10">
    <property type="entry name" value="Rhodanese-like domain"/>
    <property type="match status" value="1"/>
</dbReference>
<organism evidence="2 3">
    <name type="scientific">Gonium pectorale</name>
    <name type="common">Green alga</name>
    <dbReference type="NCBI Taxonomy" id="33097"/>
    <lineage>
        <taxon>Eukaryota</taxon>
        <taxon>Viridiplantae</taxon>
        <taxon>Chlorophyta</taxon>
        <taxon>core chlorophytes</taxon>
        <taxon>Chlorophyceae</taxon>
        <taxon>CS clade</taxon>
        <taxon>Chlamydomonadales</taxon>
        <taxon>Volvocaceae</taxon>
        <taxon>Gonium</taxon>
    </lineage>
</organism>
<sequence length="1722" mass="167884">MIAAAAVAPPASHAAPLVAGTASKATTAAVASAASAAATGWMAVEELLAEAAYSLSQQIQTTSSPLDQLMSNSAASGAVLKATVKKASLASLAAAAPAAAPATAPIPVTASAAASSAAGAAATPVSAVALAPVAPLPPPPPPADAIIELPMQPLSGFAASVPGGDRLTEVLDDLLYSLSQDINMEAAGKAAAAAGDAVASAATAAAAGLVGAVSELPRAAAIMYRSASESAAAANAARVATVRPAVILPEPEPAPAPALPAPIEVAAKEMVAVAPPAPAPVPAPSPAPAPAVPLTSAVEKAAVMPLPEPVAPALPPPAIVEAAPKAAAAASTAADSLTSAAASAQAAASAAADSVAAVQTAPVVTAASAPSVADAATKTAASVIEAATSAAAGTVVIPPPVPVAPAPAPVPAPAVVAPVPPPVIAAAPVSPAPTAVSPPPAVSPPMPAPVPAEAISPVAPPPPGPAPPVVASPPPAVVAATPEPIVAAAAPAPVSPPVSAPLPVPESVIVPDTQLTAALQDLLSLSDGSQSSAAALVVAGDAVSAAASASAGGAEAAAAAAAATQLTEALRRELAAAVGPDVESADPAALADAAGSAITSALSSLDPAALTAVGSLPAEERLRTLLEASMQSSLDLVDAAVGGVENADSTLVGGVTVAAVVALLLRSLVSMASSAISRSRDVVAAGAGAVGNAPAAEAAAPGDARLRPAVGVSAFEAAATLNNDTNSLLLDIRNATDVSEQGLPDLRPFRRGAGATSVSLPYCDFRTTPTLANPSGALPSPPPAPTVAAPQPAGGLLGLLGFGTPGSAAAGSAQPVGAAASPDSGPLMAAPRGPVTVSVDPQFGAKFKQLAPLNRDSKVFLLDSYGVESPEAVSLLRSDPDVERMLGSEGLAFVEGGFAGPEGWKLSGLPTAEPALEGEGAASRGLDFGRLAGGMSGLRMRYPSLLTRVLGVGALGTGGLALASNLDWGAVARGSVGIAAALLVADRALPTSVRPTAKLRQHLQAQLAAGGNGTDAGQRRRTALLLRALDLAEAVGDAVVRAGSAAAATAGSLATNAANAAVYNGPYDNTATASPAAANAAAAAPAAASSAIAASAQELETQPSPANANTVVLPQGMDSQQWATSATASASRSKSPVVRNAMAAAAQAAAQPPPRSSSPLAARLGDALRSAADAVTRAASPARGAVAAAAQAVRSVSPRGRGSSADAAATASASASRSTSPRSASGQPDTLDLMAALAAASAMNGTSPAPGLPAISFPKASAGQMAQESAVDATPAPAVPEPVSPWSTELQAQDPLPSYMAGQADYSYASAMATEPLSAVDPYAREEQEWTSLAGAMAQAEAELAAELASARLVDEPPPAVAPAVSFKELEQPQEEVREALVSNVVRDNWRGAAEEAAEGSSTVEPDRWQWRFDAENGARGSGSEGAGNGGWRTSVDGGNGGGGGGLVAPRSGAGRNVGDSPIRGRERAIAEAEALAAGMPAPGRPRRQALRTASPERAAAAGAAMRRMRANWVDRDDDGLASGVYGVKAGLDAQPDEGFAAVETAASGDRGERSGSAGVAAARMARGRGGLSPGETRNRVTVTAGQAGRPGSRRQLLRTASPERAAAAAAAMKQLRAEMGISPNDGSDDGAGAVPVAPRDWRAELQGATGNSNGTVRQRAALASRSPGNWREQVEGSAAQASASVNGNGRPGTPARASSARLSASERAERDARLADWRARV</sequence>
<feature type="region of interest" description="Disordered" evidence="1">
    <location>
        <begin position="1193"/>
        <end position="1228"/>
    </location>
</feature>
<reference evidence="3" key="1">
    <citation type="journal article" date="2016" name="Nat. Commun.">
        <title>The Gonium pectorale genome demonstrates co-option of cell cycle regulation during the evolution of multicellularity.</title>
        <authorList>
            <person name="Hanschen E.R."/>
            <person name="Marriage T.N."/>
            <person name="Ferris P.J."/>
            <person name="Hamaji T."/>
            <person name="Toyoda A."/>
            <person name="Fujiyama A."/>
            <person name="Neme R."/>
            <person name="Noguchi H."/>
            <person name="Minakuchi Y."/>
            <person name="Suzuki M."/>
            <person name="Kawai-Toyooka H."/>
            <person name="Smith D.R."/>
            <person name="Sparks H."/>
            <person name="Anderson J."/>
            <person name="Bakaric R."/>
            <person name="Luria V."/>
            <person name="Karger A."/>
            <person name="Kirschner M.W."/>
            <person name="Durand P.M."/>
            <person name="Michod R.E."/>
            <person name="Nozaki H."/>
            <person name="Olson B.J."/>
        </authorList>
    </citation>
    <scope>NUCLEOTIDE SEQUENCE [LARGE SCALE GENOMIC DNA]</scope>
    <source>
        <strain evidence="3">NIES-2863</strain>
    </source>
</reference>
<name>A0A150G6A5_GONPE</name>
<dbReference type="InterPro" id="IPR036873">
    <property type="entry name" value="Rhodanese-like_dom_sf"/>
</dbReference>